<gene>
    <name evidence="1" type="ORF">K488DRAFT_57112</name>
</gene>
<accession>A0ACB8QBG7</accession>
<reference evidence="1" key="1">
    <citation type="submission" date="2021-02" db="EMBL/GenBank/DDBJ databases">
        <authorList>
            <consortium name="DOE Joint Genome Institute"/>
            <person name="Ahrendt S."/>
            <person name="Looney B.P."/>
            <person name="Miyauchi S."/>
            <person name="Morin E."/>
            <person name="Drula E."/>
            <person name="Courty P.E."/>
            <person name="Chicoki N."/>
            <person name="Fauchery L."/>
            <person name="Kohler A."/>
            <person name="Kuo A."/>
            <person name="Labutti K."/>
            <person name="Pangilinan J."/>
            <person name="Lipzen A."/>
            <person name="Riley R."/>
            <person name="Andreopoulos W."/>
            <person name="He G."/>
            <person name="Johnson J."/>
            <person name="Barry K.W."/>
            <person name="Grigoriev I.V."/>
            <person name="Nagy L."/>
            <person name="Hibbett D."/>
            <person name="Henrissat B."/>
            <person name="Matheny P.B."/>
            <person name="Labbe J."/>
            <person name="Martin F."/>
        </authorList>
    </citation>
    <scope>NUCLEOTIDE SEQUENCE</scope>
    <source>
        <strain evidence="1">EC-137</strain>
    </source>
</reference>
<evidence type="ECO:0000313" key="2">
    <source>
        <dbReference type="Proteomes" id="UP000814128"/>
    </source>
</evidence>
<comment type="caution">
    <text evidence="1">The sequence shown here is derived from an EMBL/GenBank/DDBJ whole genome shotgun (WGS) entry which is preliminary data.</text>
</comment>
<protein>
    <submittedName>
        <fullName evidence="1">CoA-transferase family III</fullName>
    </submittedName>
</protein>
<dbReference type="EMBL" id="MU273696">
    <property type="protein sequence ID" value="KAI0029141.1"/>
    <property type="molecule type" value="Genomic_DNA"/>
</dbReference>
<dbReference type="Proteomes" id="UP000814128">
    <property type="component" value="Unassembled WGS sequence"/>
</dbReference>
<organism evidence="1 2">
    <name type="scientific">Vararia minispora EC-137</name>
    <dbReference type="NCBI Taxonomy" id="1314806"/>
    <lineage>
        <taxon>Eukaryota</taxon>
        <taxon>Fungi</taxon>
        <taxon>Dikarya</taxon>
        <taxon>Basidiomycota</taxon>
        <taxon>Agaricomycotina</taxon>
        <taxon>Agaricomycetes</taxon>
        <taxon>Russulales</taxon>
        <taxon>Lachnocladiaceae</taxon>
        <taxon>Vararia</taxon>
    </lineage>
</organism>
<keyword evidence="2" id="KW-1185">Reference proteome</keyword>
<sequence>MVNKPLQIVWSFVGLPPDHIECIELSNNPDPSIDSAFKIGTAAQTSVGLSALAAAYFHHLRLPKEITESEDYYPQRVKVDSQKAVLEFSGERYYTINGKLPPTWIDDPISDLYPTRNGRYVRLGCNFPHHKRGMLEMLGVPDNKEAVAAAMLEVDAHAFVEKAQASSLCAAVLNDFDAVDMSAHGQSAATFSPVRLTRIEGVPEAPPRSEQIGLDTRPLAGIRMLDMTRLLSAPLAGRTMAMHGADVLYVTSPHLTAVPEYDQFTTMGKRTTQLDLDDSEQCKTLFDLVKDADVFVQSYRPGSFPARGLGPQDVAKMRPGIIYAAMGTFSHTSSWWFRKGFARDIEILSGHVCEEARVYKEWLELQGEDTSEVPEWRNTPVCAVAHLTGLFLTFGIIAALCKTITEGGSWEVHVSLESVALWMRNLGMLTADEVYDEEDRDMPQLPPRERDPARGPSKFGLDLDDRVAAVSQKEWEFLSCVSHAAELELTPAIMGKAPVTYNAHKPRWLPRETDDIARVIDSMSNTRI</sequence>
<name>A0ACB8QBG7_9AGAM</name>
<proteinExistence type="predicted"/>
<reference evidence="1" key="2">
    <citation type="journal article" date="2022" name="New Phytol.">
        <title>Evolutionary transition to the ectomycorrhizal habit in the genomes of a hyperdiverse lineage of mushroom-forming fungi.</title>
        <authorList>
            <person name="Looney B."/>
            <person name="Miyauchi S."/>
            <person name="Morin E."/>
            <person name="Drula E."/>
            <person name="Courty P.E."/>
            <person name="Kohler A."/>
            <person name="Kuo A."/>
            <person name="LaButti K."/>
            <person name="Pangilinan J."/>
            <person name="Lipzen A."/>
            <person name="Riley R."/>
            <person name="Andreopoulos W."/>
            <person name="He G."/>
            <person name="Johnson J."/>
            <person name="Nolan M."/>
            <person name="Tritt A."/>
            <person name="Barry K.W."/>
            <person name="Grigoriev I.V."/>
            <person name="Nagy L.G."/>
            <person name="Hibbett D."/>
            <person name="Henrissat B."/>
            <person name="Matheny P.B."/>
            <person name="Labbe J."/>
            <person name="Martin F.M."/>
        </authorList>
    </citation>
    <scope>NUCLEOTIDE SEQUENCE</scope>
    <source>
        <strain evidence="1">EC-137</strain>
    </source>
</reference>
<evidence type="ECO:0000313" key="1">
    <source>
        <dbReference type="EMBL" id="KAI0029141.1"/>
    </source>
</evidence>